<evidence type="ECO:0000313" key="2">
    <source>
        <dbReference type="Proteomes" id="UP000660380"/>
    </source>
</evidence>
<organism evidence="1 2">
    <name type="scientific">Scytonema hofmannii FACHB-248</name>
    <dbReference type="NCBI Taxonomy" id="1842502"/>
    <lineage>
        <taxon>Bacteria</taxon>
        <taxon>Bacillati</taxon>
        <taxon>Cyanobacteriota</taxon>
        <taxon>Cyanophyceae</taxon>
        <taxon>Nostocales</taxon>
        <taxon>Scytonemataceae</taxon>
        <taxon>Scytonema</taxon>
    </lineage>
</organism>
<dbReference type="EMBL" id="JACJTA010000035">
    <property type="protein sequence ID" value="MBD2606158.1"/>
    <property type="molecule type" value="Genomic_DNA"/>
</dbReference>
<dbReference type="Proteomes" id="UP000660380">
    <property type="component" value="Unassembled WGS sequence"/>
</dbReference>
<reference evidence="1 2" key="1">
    <citation type="journal article" date="2020" name="ISME J.">
        <title>Comparative genomics reveals insights into cyanobacterial evolution and habitat adaptation.</title>
        <authorList>
            <person name="Chen M.Y."/>
            <person name="Teng W.K."/>
            <person name="Zhao L."/>
            <person name="Hu C.X."/>
            <person name="Zhou Y.K."/>
            <person name="Han B.P."/>
            <person name="Song L.R."/>
            <person name="Shu W.S."/>
        </authorList>
    </citation>
    <scope>NUCLEOTIDE SEQUENCE [LARGE SCALE GENOMIC DNA]</scope>
    <source>
        <strain evidence="1 2">FACHB-248</strain>
    </source>
</reference>
<accession>A0ABR8GSQ8</accession>
<sequence>MFRQIPKKNFLLPTLTTSYEAKLIVPLAEHDEEFLLGGVGNKIVTDTGSLKAPGGNITVSTVEILTNSKFYMELDGVA</sequence>
<proteinExistence type="predicted"/>
<comment type="caution">
    <text evidence="1">The sequence shown here is derived from an EMBL/GenBank/DDBJ whole genome shotgun (WGS) entry which is preliminary data.</text>
</comment>
<name>A0ABR8GSQ8_9CYAN</name>
<keyword evidence="2" id="KW-1185">Reference proteome</keyword>
<dbReference type="RefSeq" id="WP_029633502.1">
    <property type="nucleotide sequence ID" value="NZ_JACJTA010000035.1"/>
</dbReference>
<evidence type="ECO:0000313" key="1">
    <source>
        <dbReference type="EMBL" id="MBD2606158.1"/>
    </source>
</evidence>
<protein>
    <submittedName>
        <fullName evidence="1">Uncharacterized protein</fullName>
    </submittedName>
</protein>
<gene>
    <name evidence="1" type="ORF">H6G81_16895</name>
</gene>